<comment type="caution">
    <text evidence="1">The sequence shown here is derived from an EMBL/GenBank/DDBJ whole genome shotgun (WGS) entry which is preliminary data.</text>
</comment>
<dbReference type="EMBL" id="BGPR01009821">
    <property type="protein sequence ID" value="GBN42512.1"/>
    <property type="molecule type" value="Genomic_DNA"/>
</dbReference>
<protein>
    <submittedName>
        <fullName evidence="1">Uncharacterized protein</fullName>
    </submittedName>
</protein>
<evidence type="ECO:0000313" key="1">
    <source>
        <dbReference type="EMBL" id="GBN42512.1"/>
    </source>
</evidence>
<sequence length="92" mass="10629">MLPNAFLSIKPRDSELTGTELRWDSGEYGLSGIFGKILLMYQMQYGIDTAYPVKAYGNSTRLFIRYKLKPNSRYEFKQVEGTKKISEFVCTK</sequence>
<dbReference type="Proteomes" id="UP000499080">
    <property type="component" value="Unassembled WGS sequence"/>
</dbReference>
<accession>A0A4Y2NUV4</accession>
<organism evidence="1 2">
    <name type="scientific">Araneus ventricosus</name>
    <name type="common">Orbweaver spider</name>
    <name type="synonym">Epeira ventricosa</name>
    <dbReference type="NCBI Taxonomy" id="182803"/>
    <lineage>
        <taxon>Eukaryota</taxon>
        <taxon>Metazoa</taxon>
        <taxon>Ecdysozoa</taxon>
        <taxon>Arthropoda</taxon>
        <taxon>Chelicerata</taxon>
        <taxon>Arachnida</taxon>
        <taxon>Araneae</taxon>
        <taxon>Araneomorphae</taxon>
        <taxon>Entelegynae</taxon>
        <taxon>Araneoidea</taxon>
        <taxon>Araneidae</taxon>
        <taxon>Araneus</taxon>
    </lineage>
</organism>
<name>A0A4Y2NUV4_ARAVE</name>
<gene>
    <name evidence="1" type="ORF">AVEN_181277_1</name>
</gene>
<reference evidence="1 2" key="1">
    <citation type="journal article" date="2019" name="Sci. Rep.">
        <title>Orb-weaving spider Araneus ventricosus genome elucidates the spidroin gene catalogue.</title>
        <authorList>
            <person name="Kono N."/>
            <person name="Nakamura H."/>
            <person name="Ohtoshi R."/>
            <person name="Moran D.A.P."/>
            <person name="Shinohara A."/>
            <person name="Yoshida Y."/>
            <person name="Fujiwara M."/>
            <person name="Mori M."/>
            <person name="Tomita M."/>
            <person name="Arakawa K."/>
        </authorList>
    </citation>
    <scope>NUCLEOTIDE SEQUENCE [LARGE SCALE GENOMIC DNA]</scope>
</reference>
<proteinExistence type="predicted"/>
<keyword evidence="2" id="KW-1185">Reference proteome</keyword>
<dbReference type="AlphaFoldDB" id="A0A4Y2NUV4"/>
<evidence type="ECO:0000313" key="2">
    <source>
        <dbReference type="Proteomes" id="UP000499080"/>
    </source>
</evidence>